<dbReference type="InterPro" id="IPR051612">
    <property type="entry name" value="Teichoic_Acid_Biosynth"/>
</dbReference>
<dbReference type="GO" id="GO:0019350">
    <property type="term" value="P:teichoic acid biosynthetic process"/>
    <property type="evidence" value="ECO:0007669"/>
    <property type="project" value="UniProtKB-KW"/>
</dbReference>
<dbReference type="InterPro" id="IPR043149">
    <property type="entry name" value="TagF_N"/>
</dbReference>
<evidence type="ECO:0000256" key="6">
    <source>
        <dbReference type="ARBA" id="ARBA00023136"/>
    </source>
</evidence>
<dbReference type="PANTHER" id="PTHR37316">
    <property type="entry name" value="TEICHOIC ACID GLYCEROL-PHOSPHATE PRIMASE"/>
    <property type="match status" value="1"/>
</dbReference>
<keyword evidence="5" id="KW-0777">Teichoic acid biosynthesis</keyword>
<dbReference type="EMBL" id="SDJQ01000004">
    <property type="protein sequence ID" value="RXR36246.1"/>
    <property type="molecule type" value="Genomic_DNA"/>
</dbReference>
<evidence type="ECO:0000256" key="2">
    <source>
        <dbReference type="ARBA" id="ARBA00010488"/>
    </source>
</evidence>
<dbReference type="STRING" id="1713.GCA_000718325_00249"/>
<dbReference type="Proteomes" id="UP000289805">
    <property type="component" value="Unassembled WGS sequence"/>
</dbReference>
<dbReference type="Proteomes" id="UP000290517">
    <property type="component" value="Unassembled WGS sequence"/>
</dbReference>
<keyword evidence="3" id="KW-1003">Cell membrane</keyword>
<dbReference type="RefSeq" id="WP_084689667.1">
    <property type="nucleotide sequence ID" value="NZ_JOFV01000001.1"/>
</dbReference>
<name>A0A4Q1L0K5_9CELL</name>
<keyword evidence="11" id="KW-1185">Reference proteome</keyword>
<dbReference type="OrthoDB" id="8549922at2"/>
<dbReference type="InterPro" id="IPR029044">
    <property type="entry name" value="Nucleotide-diphossugar_trans"/>
</dbReference>
<feature type="domain" description="Glycosyltransferase 2-like" evidence="7">
    <location>
        <begin position="35"/>
        <end position="158"/>
    </location>
</feature>
<evidence type="ECO:0000256" key="4">
    <source>
        <dbReference type="ARBA" id="ARBA00022679"/>
    </source>
</evidence>
<evidence type="ECO:0000259" key="7">
    <source>
        <dbReference type="Pfam" id="PF00535"/>
    </source>
</evidence>
<gene>
    <name evidence="8" type="ORF">EQW73_05445</name>
    <name evidence="9" type="ORF">EQW78_02980</name>
</gene>
<evidence type="ECO:0000313" key="8">
    <source>
        <dbReference type="EMBL" id="RXR26912.1"/>
    </source>
</evidence>
<keyword evidence="6" id="KW-0472">Membrane</keyword>
<reference evidence="10 11" key="1">
    <citation type="submission" date="2019-01" db="EMBL/GenBank/DDBJ databases">
        <title>Oerskovia turbata Genome sequencing and assembly.</title>
        <authorList>
            <person name="Dou T."/>
        </authorList>
    </citation>
    <scope>NUCLEOTIDE SEQUENCE [LARGE SCALE GENOMIC DNA]</scope>
    <source>
        <strain evidence="9 10">JCM12123</strain>
        <strain evidence="8 11">JCM3160</strain>
    </source>
</reference>
<dbReference type="EMBL" id="SDJR01000003">
    <property type="protein sequence ID" value="RXR26912.1"/>
    <property type="molecule type" value="Genomic_DNA"/>
</dbReference>
<sequence length="1156" mass="128430">MIGRHLSSGSLLKLRLSAARGLRRFRRANRRTSLTVVVPAFNAEASINECLRSILNQSLRDIDVVVVDDGSTDRTAALVEEFAAVDSRVRLKRTTSVGAGAARNLGISEAQGKFLAFADADDVVLPGAYAAMVETLERTGSNFASGGYLRTGGSGQHRPAIVEKGHGVERHATTVAETPEILDEPVLWNKVYRRTVWNSMVPGIPEAVNYEDQEPTLRMALAPGTFDVLNRDVYAWRLPEGRRSRSQNKQEITDLRDRLEVIDRLSHLVDGHQEHVRAHVFAKWLGSDLALHAEHVPTSDDEYWNLLAEGAARIAHRAPATSWTKMPAQERILAAVLTAGAREDVEEILATRLEDTTSVPFELSASGLEIAPSYLPRLRTPIPPALLEVQSVDLKLAGSIHAVEWDAPDVLRVRGSLYVPGLDYGAVPTPLRIVAIREDGEEVVLSLVPMPDTTVDEQVGDPWRSYTMTGFEGTVHVPHLPDGGSLIFAASTCVGEVEVRTSVKVRRGAQRVWPGPVADLHRNVARTDHYDRLIVERVAVQVLTCVASAVGRDVRVEIEDRDGDTTSKVLLRQGADLCELLPVNGPGGEGHRAFEGTLPPLPRALLVSGERRWLVEAVDREGRSRHVSWGLLTAGDPTSRTRSVHDDRGRLVVEERARRVSVTKIEAGRGDEIVIAGRTDPRPDVFRVALTSSRVQVEPHQLDVAENGQYRAWFTLSTTDPTTRRVALPSSGFFLRWSEHATGEVDQWVRGVGEIARRDVEVRLHDATVRAETRRDGSVGVNVAAPLTAEERTRRGQRQLRALVSERPLRPAVLFESFNGKSGADNPGALHLGLRRAGVTAPFYWSVKDHSVPLPADAIPLVTGSREWHMALKSTKVLINNNNFPHYFSKSDDQFFLQTWHGAPLKRLLLDLPRARVPLTYRRLMERQVVQWDLLLAPDEQAEKDLRSGLGYRGDTLIGPQPRVDVLARDAGEREQEIRSRLGIAAEERIVLYAPTWRDADRSSWLDWTTRLRLDQLAASWGARVLLRSHHMTRGRYGEGPGVLDVSTYPKAEDLLLVSDVLVTDYSSILYDFELTGRPVVHYAPDLDYYRDVERGFYRGWPTDSRWPIARDQQGLEPLVAKALRSRAPKAVTIQTVALFDEAQAKIHARITDALG</sequence>
<evidence type="ECO:0000313" key="11">
    <source>
        <dbReference type="Proteomes" id="UP000290517"/>
    </source>
</evidence>
<dbReference type="SUPFAM" id="SSF53756">
    <property type="entry name" value="UDP-Glycosyltransferase/glycogen phosphorylase"/>
    <property type="match status" value="1"/>
</dbReference>
<dbReference type="PANTHER" id="PTHR37316:SF3">
    <property type="entry name" value="TEICHOIC ACID GLYCEROL-PHOSPHATE TRANSFERASE"/>
    <property type="match status" value="1"/>
</dbReference>
<evidence type="ECO:0000313" key="10">
    <source>
        <dbReference type="Proteomes" id="UP000289805"/>
    </source>
</evidence>
<dbReference type="Pfam" id="PF00535">
    <property type="entry name" value="Glycos_transf_2"/>
    <property type="match status" value="1"/>
</dbReference>
<dbReference type="InterPro" id="IPR007554">
    <property type="entry name" value="Glycerophosphate_synth"/>
</dbReference>
<evidence type="ECO:0000256" key="3">
    <source>
        <dbReference type="ARBA" id="ARBA00022475"/>
    </source>
</evidence>
<dbReference type="CDD" id="cd00761">
    <property type="entry name" value="Glyco_tranf_GTA_type"/>
    <property type="match status" value="1"/>
</dbReference>
<dbReference type="Gene3D" id="3.40.50.12580">
    <property type="match status" value="1"/>
</dbReference>
<comment type="caution">
    <text evidence="9">The sequence shown here is derived from an EMBL/GenBank/DDBJ whole genome shotgun (WGS) entry which is preliminary data.</text>
</comment>
<comment type="similarity">
    <text evidence="2">Belongs to the CDP-glycerol glycerophosphotransferase family.</text>
</comment>
<evidence type="ECO:0000313" key="9">
    <source>
        <dbReference type="EMBL" id="RXR36246.1"/>
    </source>
</evidence>
<keyword evidence="4 9" id="KW-0808">Transferase</keyword>
<dbReference type="InterPro" id="IPR043148">
    <property type="entry name" value="TagF_C"/>
</dbReference>
<dbReference type="GO" id="GO:0005886">
    <property type="term" value="C:plasma membrane"/>
    <property type="evidence" value="ECO:0007669"/>
    <property type="project" value="UniProtKB-SubCell"/>
</dbReference>
<comment type="subcellular location">
    <subcellularLocation>
        <location evidence="1">Cell membrane</location>
        <topology evidence="1">Peripheral membrane protein</topology>
    </subcellularLocation>
</comment>
<dbReference type="InterPro" id="IPR001173">
    <property type="entry name" value="Glyco_trans_2-like"/>
</dbReference>
<dbReference type="GO" id="GO:0047355">
    <property type="term" value="F:CDP-glycerol glycerophosphotransferase activity"/>
    <property type="evidence" value="ECO:0007669"/>
    <property type="project" value="InterPro"/>
</dbReference>
<proteinExistence type="inferred from homology"/>
<evidence type="ECO:0000256" key="5">
    <source>
        <dbReference type="ARBA" id="ARBA00022944"/>
    </source>
</evidence>
<dbReference type="Gene3D" id="3.90.550.10">
    <property type="entry name" value="Spore Coat Polysaccharide Biosynthesis Protein SpsA, Chain A"/>
    <property type="match status" value="1"/>
</dbReference>
<dbReference type="Pfam" id="PF04464">
    <property type="entry name" value="Glyphos_transf"/>
    <property type="match status" value="1"/>
</dbReference>
<protein>
    <submittedName>
        <fullName evidence="9">Glycosyltransferase family 2 protein</fullName>
    </submittedName>
</protein>
<evidence type="ECO:0000256" key="1">
    <source>
        <dbReference type="ARBA" id="ARBA00004202"/>
    </source>
</evidence>
<organism evidence="9 10">
    <name type="scientific">Oerskovia turbata</name>
    <dbReference type="NCBI Taxonomy" id="1713"/>
    <lineage>
        <taxon>Bacteria</taxon>
        <taxon>Bacillati</taxon>
        <taxon>Actinomycetota</taxon>
        <taxon>Actinomycetes</taxon>
        <taxon>Micrococcales</taxon>
        <taxon>Cellulomonadaceae</taxon>
        <taxon>Oerskovia</taxon>
    </lineage>
</organism>
<accession>A0A4Q1L0K5</accession>
<dbReference type="AlphaFoldDB" id="A0A4Q1L0K5"/>
<dbReference type="Gene3D" id="3.40.50.11820">
    <property type="match status" value="1"/>
</dbReference>
<dbReference type="SUPFAM" id="SSF53448">
    <property type="entry name" value="Nucleotide-diphospho-sugar transferases"/>
    <property type="match status" value="1"/>
</dbReference>